<name>A0A9Q9IMZ9_9ACTN</name>
<accession>A0A9Q9IMZ9</accession>
<reference evidence="5" key="1">
    <citation type="submission" date="2021-04" db="EMBL/GenBank/DDBJ databases">
        <title>Dactylosporangium aurantiacum NRRL B-8018 full assembly.</title>
        <authorList>
            <person name="Hartkoorn R.C."/>
            <person name="Beaudoing E."/>
            <person name="Hot D."/>
        </authorList>
    </citation>
    <scope>NUCLEOTIDE SEQUENCE</scope>
    <source>
        <strain evidence="5">NRRL B-8018</strain>
    </source>
</reference>
<evidence type="ECO:0000313" key="6">
    <source>
        <dbReference type="Proteomes" id="UP001058003"/>
    </source>
</evidence>
<dbReference type="CDD" id="cd06170">
    <property type="entry name" value="LuxR_C_like"/>
    <property type="match status" value="1"/>
</dbReference>
<keyword evidence="1" id="KW-0805">Transcription regulation</keyword>
<evidence type="ECO:0000256" key="2">
    <source>
        <dbReference type="ARBA" id="ARBA00023125"/>
    </source>
</evidence>
<dbReference type="SUPFAM" id="SSF46894">
    <property type="entry name" value="C-terminal effector domain of the bipartite response regulators"/>
    <property type="match status" value="1"/>
</dbReference>
<dbReference type="SUPFAM" id="SSF55781">
    <property type="entry name" value="GAF domain-like"/>
    <property type="match status" value="1"/>
</dbReference>
<organism evidence="5 6">
    <name type="scientific">Dactylosporangium aurantiacum</name>
    <dbReference type="NCBI Taxonomy" id="35754"/>
    <lineage>
        <taxon>Bacteria</taxon>
        <taxon>Bacillati</taxon>
        <taxon>Actinomycetota</taxon>
        <taxon>Actinomycetes</taxon>
        <taxon>Micromonosporales</taxon>
        <taxon>Micromonosporaceae</taxon>
        <taxon>Dactylosporangium</taxon>
    </lineage>
</organism>
<dbReference type="PROSITE" id="PS50043">
    <property type="entry name" value="HTH_LUXR_2"/>
    <property type="match status" value="1"/>
</dbReference>
<dbReference type="SMART" id="SM00421">
    <property type="entry name" value="HTH_LUXR"/>
    <property type="match status" value="1"/>
</dbReference>
<keyword evidence="6" id="KW-1185">Reference proteome</keyword>
<dbReference type="InterPro" id="IPR029016">
    <property type="entry name" value="GAF-like_dom_sf"/>
</dbReference>
<evidence type="ECO:0000313" key="5">
    <source>
        <dbReference type="EMBL" id="UWZ59147.1"/>
    </source>
</evidence>
<dbReference type="GO" id="GO:0003677">
    <property type="term" value="F:DNA binding"/>
    <property type="evidence" value="ECO:0007669"/>
    <property type="project" value="UniProtKB-KW"/>
</dbReference>
<dbReference type="AlphaFoldDB" id="A0A9Q9IMZ9"/>
<evidence type="ECO:0000256" key="3">
    <source>
        <dbReference type="ARBA" id="ARBA00023163"/>
    </source>
</evidence>
<feature type="domain" description="HTH luxR-type" evidence="4">
    <location>
        <begin position="276"/>
        <end position="342"/>
    </location>
</feature>
<keyword evidence="3" id="KW-0804">Transcription</keyword>
<dbReference type="RefSeq" id="WP_052387634.1">
    <property type="nucleotide sequence ID" value="NZ_CP073767.1"/>
</dbReference>
<dbReference type="PANTHER" id="PTHR44688">
    <property type="entry name" value="DNA-BINDING TRANSCRIPTIONAL ACTIVATOR DEVR_DOSR"/>
    <property type="match status" value="1"/>
</dbReference>
<dbReference type="InterPro" id="IPR016032">
    <property type="entry name" value="Sig_transdc_resp-reg_C-effctor"/>
</dbReference>
<dbReference type="OrthoDB" id="3178131at2"/>
<dbReference type="PANTHER" id="PTHR44688:SF16">
    <property type="entry name" value="DNA-BINDING TRANSCRIPTIONAL ACTIVATOR DEVR_DOSR"/>
    <property type="match status" value="1"/>
</dbReference>
<proteinExistence type="predicted"/>
<dbReference type="Pfam" id="PF00196">
    <property type="entry name" value="GerE"/>
    <property type="match status" value="1"/>
</dbReference>
<gene>
    <name evidence="5" type="ORF">Daura_25105</name>
</gene>
<dbReference type="Proteomes" id="UP001058003">
    <property type="component" value="Chromosome"/>
</dbReference>
<evidence type="ECO:0000256" key="1">
    <source>
        <dbReference type="ARBA" id="ARBA00023015"/>
    </source>
</evidence>
<dbReference type="PROSITE" id="PS00622">
    <property type="entry name" value="HTH_LUXR_1"/>
    <property type="match status" value="1"/>
</dbReference>
<dbReference type="InterPro" id="IPR003018">
    <property type="entry name" value="GAF"/>
</dbReference>
<dbReference type="Pfam" id="PF01590">
    <property type="entry name" value="GAF"/>
    <property type="match status" value="1"/>
</dbReference>
<dbReference type="Gene3D" id="3.30.450.40">
    <property type="match status" value="1"/>
</dbReference>
<dbReference type="GO" id="GO:0006355">
    <property type="term" value="P:regulation of DNA-templated transcription"/>
    <property type="evidence" value="ECO:0007669"/>
    <property type="project" value="InterPro"/>
</dbReference>
<dbReference type="Gene3D" id="1.10.10.10">
    <property type="entry name" value="Winged helix-like DNA-binding domain superfamily/Winged helix DNA-binding domain"/>
    <property type="match status" value="1"/>
</dbReference>
<dbReference type="EMBL" id="CP073767">
    <property type="protein sequence ID" value="UWZ59147.1"/>
    <property type="molecule type" value="Genomic_DNA"/>
</dbReference>
<protein>
    <submittedName>
        <fullName evidence="5">Helix-turn-helix transcriptional regulator</fullName>
    </submittedName>
</protein>
<dbReference type="InterPro" id="IPR000792">
    <property type="entry name" value="Tscrpt_reg_LuxR_C"/>
</dbReference>
<dbReference type="InterPro" id="IPR036388">
    <property type="entry name" value="WH-like_DNA-bd_sf"/>
</dbReference>
<dbReference type="KEGG" id="daur:Daura_25105"/>
<dbReference type="PRINTS" id="PR00038">
    <property type="entry name" value="HTHLUXR"/>
</dbReference>
<evidence type="ECO:0000259" key="4">
    <source>
        <dbReference type="PROSITE" id="PS50043"/>
    </source>
</evidence>
<sequence length="365" mass="38897">MHLRSAVRHLAAGDLDAARRGLDTLLRGAVGYDIAAISTVDPATMLWTSCYVSGIDEAGSRERERLLFDLEFCGEDLNGYAELATRRVPVATLREATGGDLAQAARWRLLLHGLGVTDELRAVLRSAGQCWGTLTLYRTGDAPAFTAQDVALVADAGTAMADVFRLTLLRAALDVPGGLEHPPGMLLVHPDGALGPVSETAERWLSLLDDRGRVPSVVQSVAAAVRAGNPMARAAVPSRAGQYVVLHGSPVSGTTVEDRLVAVIIESARPVVLSDAIVAAHGLTPRERDVTGLAALGRSTRQIANELDISPFTVGDHLKSAFSKVGVRSRSELVAALYHQHYRPRSEQGAQPGPYGWYLDHNVAV</sequence>
<keyword evidence="2" id="KW-0238">DNA-binding</keyword>